<dbReference type="InterPro" id="IPR001638">
    <property type="entry name" value="Solute-binding_3/MltF_N"/>
</dbReference>
<reference evidence="4" key="1">
    <citation type="submission" date="2020-11" db="EMBL/GenBank/DDBJ databases">
        <title>Azospira restricta DSM 18626 genome sequence.</title>
        <authorList>
            <person name="Moe W.M."/>
        </authorList>
    </citation>
    <scope>NUCLEOTIDE SEQUENCE</scope>
    <source>
        <strain evidence="4">DSM 18626</strain>
    </source>
</reference>
<name>A0A974SQE2_9RHOO</name>
<dbReference type="Gene3D" id="3.40.190.10">
    <property type="entry name" value="Periplasmic binding protein-like II"/>
    <property type="match status" value="2"/>
</dbReference>
<evidence type="ECO:0000313" key="4">
    <source>
        <dbReference type="EMBL" id="QRJ64540.1"/>
    </source>
</evidence>
<evidence type="ECO:0000256" key="2">
    <source>
        <dbReference type="SAM" id="SignalP"/>
    </source>
</evidence>
<feature type="chain" id="PRO_5038007346" evidence="2">
    <location>
        <begin position="31"/>
        <end position="254"/>
    </location>
</feature>
<keyword evidence="5" id="KW-1185">Reference proteome</keyword>
<dbReference type="PANTHER" id="PTHR35936">
    <property type="entry name" value="MEMBRANE-BOUND LYTIC MUREIN TRANSGLYCOSYLASE F"/>
    <property type="match status" value="1"/>
</dbReference>
<sequence>MSGRASAHRERPLAKLALAALLFACAGAWAADAAYRVAIIGNSPPMSYVDEQGRLTGFNVAVAHALCETMGTPCELRPVPLDRVVDTVAAGDADFAVVSLLATPERRAKVLFSKPYYRSLSVWLGRPAATPGKAGSRVAVVRGSAQARHAEAQGWSLRPVASHAELPPLLVAGGADAALVPMPTAVRLMAEPSLQALELRPTIVADAALAGDVCISIDPGQPQLKARIDAAIDAIKRDGRFDRINTQFLPFRLQ</sequence>
<organism evidence="4 5">
    <name type="scientific">Azospira restricta</name>
    <dbReference type="NCBI Taxonomy" id="404405"/>
    <lineage>
        <taxon>Bacteria</taxon>
        <taxon>Pseudomonadati</taxon>
        <taxon>Pseudomonadota</taxon>
        <taxon>Betaproteobacteria</taxon>
        <taxon>Rhodocyclales</taxon>
        <taxon>Rhodocyclaceae</taxon>
        <taxon>Azospira</taxon>
    </lineage>
</organism>
<gene>
    <name evidence="4" type="ORF">IWH25_04075</name>
</gene>
<dbReference type="Pfam" id="PF00497">
    <property type="entry name" value="SBP_bac_3"/>
    <property type="match status" value="1"/>
</dbReference>
<dbReference type="EMBL" id="CP064781">
    <property type="protein sequence ID" value="QRJ64540.1"/>
    <property type="molecule type" value="Genomic_DNA"/>
</dbReference>
<dbReference type="SMART" id="SM00062">
    <property type="entry name" value="PBPb"/>
    <property type="match status" value="1"/>
</dbReference>
<protein>
    <submittedName>
        <fullName evidence="4">Amino acid ABC transporter substrate-binding protein</fullName>
    </submittedName>
</protein>
<evidence type="ECO:0000313" key="5">
    <source>
        <dbReference type="Proteomes" id="UP000663444"/>
    </source>
</evidence>
<dbReference type="Proteomes" id="UP000663444">
    <property type="component" value="Chromosome"/>
</dbReference>
<proteinExistence type="predicted"/>
<dbReference type="PANTHER" id="PTHR35936:SF19">
    <property type="entry name" value="AMINO-ACID-BINDING PROTEIN YXEM-RELATED"/>
    <property type="match status" value="1"/>
</dbReference>
<dbReference type="SUPFAM" id="SSF53850">
    <property type="entry name" value="Periplasmic binding protein-like II"/>
    <property type="match status" value="1"/>
</dbReference>
<dbReference type="KEGG" id="ares:IWH25_04075"/>
<feature type="signal peptide" evidence="2">
    <location>
        <begin position="1"/>
        <end position="30"/>
    </location>
</feature>
<dbReference type="AlphaFoldDB" id="A0A974SQE2"/>
<accession>A0A974SQE2</accession>
<evidence type="ECO:0000256" key="1">
    <source>
        <dbReference type="ARBA" id="ARBA00022729"/>
    </source>
</evidence>
<keyword evidence="1 2" id="KW-0732">Signal</keyword>
<feature type="domain" description="Solute-binding protein family 3/N-terminal" evidence="3">
    <location>
        <begin position="34"/>
        <end position="252"/>
    </location>
</feature>
<evidence type="ECO:0000259" key="3">
    <source>
        <dbReference type="SMART" id="SM00062"/>
    </source>
</evidence>
<dbReference type="RefSeq" id="WP_203388086.1">
    <property type="nucleotide sequence ID" value="NZ_CP064781.1"/>
</dbReference>